<reference evidence="2 3" key="1">
    <citation type="submission" date="2017-06" db="EMBL/GenBank/DDBJ databases">
        <title>Sequencing and comparative analysis of myxobacterial genomes.</title>
        <authorList>
            <person name="Rupp O."/>
            <person name="Goesmann A."/>
            <person name="Sogaard-Andersen L."/>
        </authorList>
    </citation>
    <scope>NUCLEOTIDE SEQUENCE [LARGE SCALE GENOMIC DNA]</scope>
    <source>
        <strain evidence="2 3">DSM 14697</strain>
    </source>
</reference>
<keyword evidence="3" id="KW-1185">Reference proteome</keyword>
<dbReference type="RefSeq" id="WP_095959618.1">
    <property type="nucleotide sequence ID" value="NZ_CP022203.1"/>
</dbReference>
<feature type="compositionally biased region" description="Basic residues" evidence="1">
    <location>
        <begin position="164"/>
        <end position="173"/>
    </location>
</feature>
<dbReference type="EMBL" id="CP022203">
    <property type="protein sequence ID" value="ATB48872.1"/>
    <property type="molecule type" value="Genomic_DNA"/>
</dbReference>
<evidence type="ECO:0000313" key="2">
    <source>
        <dbReference type="EMBL" id="ATB48872.1"/>
    </source>
</evidence>
<organism evidence="2 3">
    <name type="scientific">Corallococcus macrosporus DSM 14697</name>
    <dbReference type="NCBI Taxonomy" id="1189310"/>
    <lineage>
        <taxon>Bacteria</taxon>
        <taxon>Pseudomonadati</taxon>
        <taxon>Myxococcota</taxon>
        <taxon>Myxococcia</taxon>
        <taxon>Myxococcales</taxon>
        <taxon>Cystobacterineae</taxon>
        <taxon>Myxococcaceae</taxon>
        <taxon>Corallococcus</taxon>
    </lineage>
</organism>
<name>A0A250JZG9_9BACT</name>
<protein>
    <submittedName>
        <fullName evidence="2">Uncharacterized protein</fullName>
    </submittedName>
</protein>
<feature type="region of interest" description="Disordered" evidence="1">
    <location>
        <begin position="142"/>
        <end position="173"/>
    </location>
</feature>
<gene>
    <name evidence="2" type="ORF">MYMAC_004503</name>
</gene>
<dbReference type="Proteomes" id="UP000217343">
    <property type="component" value="Chromosome"/>
</dbReference>
<proteinExistence type="predicted"/>
<evidence type="ECO:0000256" key="1">
    <source>
        <dbReference type="SAM" id="MobiDB-lite"/>
    </source>
</evidence>
<sequence>MRPEDLITHTPTAEVVARETQQLPSPSPEAEGFLRHTLEAAARPPTAAPWPALLQEAHGKMDSRYAEPATSHRGGMTGLALVLAKRAFRLTFQPFINEVLRKQVAFNEAILDALATVHDVQREQARAQAAWRKELERRLAQLEATGAHAEPMKPALREGEPKASAKRPRKRGR</sequence>
<dbReference type="KEGG" id="mmas:MYMAC_004503"/>
<dbReference type="OrthoDB" id="5522441at2"/>
<dbReference type="AlphaFoldDB" id="A0A250JZG9"/>
<accession>A0A250JZG9</accession>
<evidence type="ECO:0000313" key="3">
    <source>
        <dbReference type="Proteomes" id="UP000217343"/>
    </source>
</evidence>